<evidence type="ECO:0000259" key="6">
    <source>
        <dbReference type="PROSITE" id="PS50109"/>
    </source>
</evidence>
<comment type="catalytic activity">
    <reaction evidence="1">
        <text>ATP + protein L-histidine = ADP + protein N-phospho-L-histidine.</text>
        <dbReference type="EC" id="2.7.13.3"/>
    </reaction>
</comment>
<keyword evidence="7" id="KW-0067">ATP-binding</keyword>
<keyword evidence="3" id="KW-0597">Phosphoprotein</keyword>
<evidence type="ECO:0000313" key="8">
    <source>
        <dbReference type="Proteomes" id="UP001208690"/>
    </source>
</evidence>
<dbReference type="InterPro" id="IPR036890">
    <property type="entry name" value="HATPase_C_sf"/>
</dbReference>
<evidence type="ECO:0000256" key="4">
    <source>
        <dbReference type="ARBA" id="ARBA00022679"/>
    </source>
</evidence>
<sequence>MTFTARPTSNAAVADHDPAAPVSGDFEEFIYLISHDVRNSVRALIELPQWISEDLAEAGVPLDGSVGESIELMNRHTGRLDRMLVDLLTFSRVGRMQAIVEVDLQQALDEVLDEIAVPAGFTVERDLSCDRFRLGERDVLTLLTALLSNAIKHNDRTVGKIAVSCRTEGAEVVLSVEDNGPGIPPKFHDRIFGAMTTLRPRDEVEGSGMGLAITRKIAQLYGGDVAILDTGSARGSTFEVRWPV</sequence>
<dbReference type="RefSeq" id="WP_263842923.1">
    <property type="nucleotide sequence ID" value="NZ_JALIEB010000002.1"/>
</dbReference>
<evidence type="ECO:0000256" key="2">
    <source>
        <dbReference type="ARBA" id="ARBA00012438"/>
    </source>
</evidence>
<dbReference type="CDD" id="cd00075">
    <property type="entry name" value="HATPase"/>
    <property type="match status" value="1"/>
</dbReference>
<dbReference type="Gene3D" id="1.10.287.130">
    <property type="match status" value="1"/>
</dbReference>
<evidence type="ECO:0000256" key="3">
    <source>
        <dbReference type="ARBA" id="ARBA00022553"/>
    </source>
</evidence>
<dbReference type="PRINTS" id="PR00344">
    <property type="entry name" value="BCTRLSENSOR"/>
</dbReference>
<reference evidence="7 8" key="1">
    <citation type="submission" date="2022-04" db="EMBL/GenBank/DDBJ databases">
        <title>Roseobacter sp. WL0113 is a bacterium isolated from neritic sediment.</title>
        <authorList>
            <person name="Wang L."/>
            <person name="He W."/>
            <person name="Zhang D.-F."/>
        </authorList>
    </citation>
    <scope>NUCLEOTIDE SEQUENCE [LARGE SCALE GENOMIC DNA]</scope>
    <source>
        <strain evidence="7 8">WL0113</strain>
    </source>
</reference>
<keyword evidence="8" id="KW-1185">Reference proteome</keyword>
<organism evidence="7 8">
    <name type="scientific">Roseobacter sinensis</name>
    <dbReference type="NCBI Taxonomy" id="2931391"/>
    <lineage>
        <taxon>Bacteria</taxon>
        <taxon>Pseudomonadati</taxon>
        <taxon>Pseudomonadota</taxon>
        <taxon>Alphaproteobacteria</taxon>
        <taxon>Rhodobacterales</taxon>
        <taxon>Roseobacteraceae</taxon>
        <taxon>Roseobacter</taxon>
    </lineage>
</organism>
<dbReference type="InterPro" id="IPR050351">
    <property type="entry name" value="BphY/WalK/GraS-like"/>
</dbReference>
<dbReference type="Pfam" id="PF02518">
    <property type="entry name" value="HATPase_c"/>
    <property type="match status" value="1"/>
</dbReference>
<dbReference type="PANTHER" id="PTHR42878">
    <property type="entry name" value="TWO-COMPONENT HISTIDINE KINASE"/>
    <property type="match status" value="1"/>
</dbReference>
<dbReference type="Proteomes" id="UP001208690">
    <property type="component" value="Unassembled WGS sequence"/>
</dbReference>
<evidence type="ECO:0000256" key="5">
    <source>
        <dbReference type="ARBA" id="ARBA00022777"/>
    </source>
</evidence>
<name>A0ABT3BBQ8_9RHOB</name>
<dbReference type="CDD" id="cd00082">
    <property type="entry name" value="HisKA"/>
    <property type="match status" value="1"/>
</dbReference>
<keyword evidence="5" id="KW-0418">Kinase</keyword>
<dbReference type="PANTHER" id="PTHR42878:SF15">
    <property type="entry name" value="BACTERIOPHYTOCHROME"/>
    <property type="match status" value="1"/>
</dbReference>
<feature type="domain" description="Histidine kinase" evidence="6">
    <location>
        <begin position="32"/>
        <end position="244"/>
    </location>
</feature>
<evidence type="ECO:0000256" key="1">
    <source>
        <dbReference type="ARBA" id="ARBA00000085"/>
    </source>
</evidence>
<keyword evidence="7" id="KW-0547">Nucleotide-binding</keyword>
<evidence type="ECO:0000313" key="7">
    <source>
        <dbReference type="EMBL" id="MCV3270599.1"/>
    </source>
</evidence>
<comment type="caution">
    <text evidence="7">The sequence shown here is derived from an EMBL/GenBank/DDBJ whole genome shotgun (WGS) entry which is preliminary data.</text>
</comment>
<dbReference type="InterPro" id="IPR003594">
    <property type="entry name" value="HATPase_dom"/>
</dbReference>
<accession>A0ABT3BBQ8</accession>
<proteinExistence type="predicted"/>
<keyword evidence="4" id="KW-0808">Transferase</keyword>
<dbReference type="InterPro" id="IPR036097">
    <property type="entry name" value="HisK_dim/P_sf"/>
</dbReference>
<dbReference type="InterPro" id="IPR003661">
    <property type="entry name" value="HisK_dim/P_dom"/>
</dbReference>
<dbReference type="EC" id="2.7.13.3" evidence="2"/>
<dbReference type="EMBL" id="JALIEB010000002">
    <property type="protein sequence ID" value="MCV3270599.1"/>
    <property type="molecule type" value="Genomic_DNA"/>
</dbReference>
<dbReference type="InterPro" id="IPR004358">
    <property type="entry name" value="Sig_transdc_His_kin-like_C"/>
</dbReference>
<protein>
    <recommendedName>
        <fullName evidence="2">histidine kinase</fullName>
        <ecNumber evidence="2">2.7.13.3</ecNumber>
    </recommendedName>
</protein>
<dbReference type="GO" id="GO:0005524">
    <property type="term" value="F:ATP binding"/>
    <property type="evidence" value="ECO:0007669"/>
    <property type="project" value="UniProtKB-KW"/>
</dbReference>
<gene>
    <name evidence="7" type="ORF">MUB52_04090</name>
</gene>
<dbReference type="InterPro" id="IPR005467">
    <property type="entry name" value="His_kinase_dom"/>
</dbReference>
<dbReference type="SMART" id="SM00387">
    <property type="entry name" value="HATPase_c"/>
    <property type="match status" value="1"/>
</dbReference>
<dbReference type="Gene3D" id="3.30.565.10">
    <property type="entry name" value="Histidine kinase-like ATPase, C-terminal domain"/>
    <property type="match status" value="1"/>
</dbReference>
<dbReference type="PROSITE" id="PS50109">
    <property type="entry name" value="HIS_KIN"/>
    <property type="match status" value="1"/>
</dbReference>
<dbReference type="SUPFAM" id="SSF47384">
    <property type="entry name" value="Homodimeric domain of signal transducing histidine kinase"/>
    <property type="match status" value="1"/>
</dbReference>
<dbReference type="SUPFAM" id="SSF55874">
    <property type="entry name" value="ATPase domain of HSP90 chaperone/DNA topoisomerase II/histidine kinase"/>
    <property type="match status" value="1"/>
</dbReference>